<evidence type="ECO:0000256" key="2">
    <source>
        <dbReference type="ARBA" id="ARBA00023002"/>
    </source>
</evidence>
<dbReference type="AlphaFoldDB" id="A0A841E731"/>
<dbReference type="InterPro" id="IPR029039">
    <property type="entry name" value="Flavoprotein-like_sf"/>
</dbReference>
<evidence type="ECO:0000256" key="1">
    <source>
        <dbReference type="ARBA" id="ARBA00006252"/>
    </source>
</evidence>
<dbReference type="EC" id="1.6.5.2" evidence="5"/>
<organism evidence="5 6">
    <name type="scientific">Streptomonospora salina</name>
    <dbReference type="NCBI Taxonomy" id="104205"/>
    <lineage>
        <taxon>Bacteria</taxon>
        <taxon>Bacillati</taxon>
        <taxon>Actinomycetota</taxon>
        <taxon>Actinomycetes</taxon>
        <taxon>Streptosporangiales</taxon>
        <taxon>Nocardiopsidaceae</taxon>
        <taxon>Streptomonospora</taxon>
    </lineage>
</organism>
<dbReference type="GO" id="GO:0003955">
    <property type="term" value="F:NAD(P)H dehydrogenase (quinone) activity"/>
    <property type="evidence" value="ECO:0007669"/>
    <property type="project" value="UniProtKB-EC"/>
</dbReference>
<evidence type="ECO:0000313" key="6">
    <source>
        <dbReference type="Proteomes" id="UP000578077"/>
    </source>
</evidence>
<sequence length="290" mass="31712">MRQDRTMKILWVFAHPERRSLNGSLMDEGLEELAELGHEYRVSDLYAMDFKPAVDADDAGGVGGAGCDRLFVGDAQERAYHQERLGADVRGEQEKIEWADVLVFHFPLWWFGPPAILKGWFDRVLVQGFAFGLNDERGRTRRYGDGGLVGKRALIVTSVGARESGFGPRGVHGQAEEVLFPLLHGTFWYTGAAALPPFVVYGADRSDSADFARRAAELRKRIGELDTAEPIAYRHENSADYDDDLVLSPESAPGRTGLGVHRAGPGPHGRPAPVESADGTGMRTPGRPAG</sequence>
<evidence type="ECO:0000256" key="3">
    <source>
        <dbReference type="SAM" id="MobiDB-lite"/>
    </source>
</evidence>
<comment type="caution">
    <text evidence="5">The sequence shown here is derived from an EMBL/GenBank/DDBJ whole genome shotgun (WGS) entry which is preliminary data.</text>
</comment>
<dbReference type="RefSeq" id="WP_246463556.1">
    <property type="nucleotide sequence ID" value="NZ_BAABKT010000014.1"/>
</dbReference>
<dbReference type="PANTHER" id="PTHR10204:SF34">
    <property type="entry name" value="NAD(P)H DEHYDROGENASE [QUINONE] 1 ISOFORM 1"/>
    <property type="match status" value="1"/>
</dbReference>
<proteinExistence type="inferred from homology"/>
<dbReference type="Pfam" id="PF02525">
    <property type="entry name" value="Flavodoxin_2"/>
    <property type="match status" value="1"/>
</dbReference>
<dbReference type="GO" id="GO:0005829">
    <property type="term" value="C:cytosol"/>
    <property type="evidence" value="ECO:0007669"/>
    <property type="project" value="TreeGrafter"/>
</dbReference>
<feature type="compositionally biased region" description="Low complexity" evidence="3">
    <location>
        <begin position="259"/>
        <end position="274"/>
    </location>
</feature>
<name>A0A841E731_9ACTN</name>
<dbReference type="InterPro" id="IPR051545">
    <property type="entry name" value="NAD(P)H_dehydrogenase_qn"/>
</dbReference>
<evidence type="ECO:0000313" key="5">
    <source>
        <dbReference type="EMBL" id="MBB5998264.1"/>
    </source>
</evidence>
<accession>A0A841E731</accession>
<dbReference type="EMBL" id="JACHLY010000001">
    <property type="protein sequence ID" value="MBB5998264.1"/>
    <property type="molecule type" value="Genomic_DNA"/>
</dbReference>
<feature type="region of interest" description="Disordered" evidence="3">
    <location>
        <begin position="242"/>
        <end position="290"/>
    </location>
</feature>
<dbReference type="SUPFAM" id="SSF52218">
    <property type="entry name" value="Flavoproteins"/>
    <property type="match status" value="1"/>
</dbReference>
<keyword evidence="2 5" id="KW-0560">Oxidoreductase</keyword>
<reference evidence="5 6" key="1">
    <citation type="submission" date="2020-08" db="EMBL/GenBank/DDBJ databases">
        <title>Sequencing the genomes of 1000 actinobacteria strains.</title>
        <authorList>
            <person name="Klenk H.-P."/>
        </authorList>
    </citation>
    <scope>NUCLEOTIDE SEQUENCE [LARGE SCALE GENOMIC DNA]</scope>
    <source>
        <strain evidence="5 6">DSM 44593</strain>
    </source>
</reference>
<gene>
    <name evidence="5" type="ORF">HNR25_002015</name>
</gene>
<protein>
    <submittedName>
        <fullName evidence="5">NAD(P)H dehydrogenase (Quinone)</fullName>
        <ecNumber evidence="5">1.6.5.2</ecNumber>
    </submittedName>
</protein>
<dbReference type="PANTHER" id="PTHR10204">
    <property type="entry name" value="NAD P H OXIDOREDUCTASE-RELATED"/>
    <property type="match status" value="1"/>
</dbReference>
<comment type="similarity">
    <text evidence="1">Belongs to the NAD(P)H dehydrogenase (quinone) family.</text>
</comment>
<keyword evidence="6" id="KW-1185">Reference proteome</keyword>
<dbReference type="Gene3D" id="3.40.50.360">
    <property type="match status" value="1"/>
</dbReference>
<dbReference type="InterPro" id="IPR003680">
    <property type="entry name" value="Flavodoxin_fold"/>
</dbReference>
<dbReference type="Proteomes" id="UP000578077">
    <property type="component" value="Unassembled WGS sequence"/>
</dbReference>
<feature type="domain" description="Flavodoxin-like fold" evidence="4">
    <location>
        <begin position="7"/>
        <end position="221"/>
    </location>
</feature>
<evidence type="ECO:0000259" key="4">
    <source>
        <dbReference type="Pfam" id="PF02525"/>
    </source>
</evidence>